<gene>
    <name evidence="10" type="ORF">KQI88_03700</name>
</gene>
<dbReference type="PANTHER" id="PTHR43400:SF7">
    <property type="entry name" value="FAD-DEPENDENT OXIDOREDUCTASE 2 FAD BINDING DOMAIN-CONTAINING PROTEIN"/>
    <property type="match status" value="1"/>
</dbReference>
<proteinExistence type="inferred from homology"/>
<evidence type="ECO:0000256" key="3">
    <source>
        <dbReference type="ARBA" id="ARBA00015872"/>
    </source>
</evidence>
<sequence length="600" mass="63724">MRKITGSKKIICAVLCIIMILSMVACQPKTSNSTEASKFNAGTYTALAAGHNGDIKIELIVDDSSIKDVKVLEHIESPGISDPAIERIPKAIVDGQTLAVDVISGATVTSNAIIAAVTEAIKLAGGDVDALTVKKDIEKNTGETVEHTTDVIVIGGGGAGLAAAVSAHQNGAKVIVVEKMPRLGGNTILSGSAYNAVDPGRQSKQGIEDSIDKHFTQTYEGGDKQGKPELIRTLVENAYPAIEWLESMGMEFNDKVFTVLGGLWPRAHKPVKPLGTGFMDTYQNYINNNDGIEVMLDTKVTELIVDGNRVVGIKAEDLNGDVVINANNGVVIAAGGFGANIEMREKYNTSWPSLTNIKTTNHPGATGDGLTLAEKIGGNLVGMENIQLLPMGDPKTGSLSGNIEQGVENRIFVNKDGNRFVDEGQRRDVMTKALMEQKDSFMWVIVDKHSYPTGDTKNNFNESIDELIAQDRAFKADTLEELAEKIGVDASNFVKAVDNFNKSVEKGSADEFGRTLFADKIDTPPFYAGGRVPTVHHTMGGIEINTSAQVLDKDGNVIPGLYAAGEVTGGIHGANRLGGNALADITVYGKIAGESAAAKK</sequence>
<evidence type="ECO:0000313" key="10">
    <source>
        <dbReference type="EMBL" id="MBU5675517.1"/>
    </source>
</evidence>
<keyword evidence="4 8" id="KW-0285">Flavoprotein</keyword>
<feature type="domain" description="FMN-binding" evidence="9">
    <location>
        <begin position="50"/>
        <end position="124"/>
    </location>
</feature>
<evidence type="ECO:0000256" key="5">
    <source>
        <dbReference type="ARBA" id="ARBA00022827"/>
    </source>
</evidence>
<dbReference type="Pfam" id="PF04205">
    <property type="entry name" value="FMN_bind"/>
    <property type="match status" value="1"/>
</dbReference>
<evidence type="ECO:0000256" key="8">
    <source>
        <dbReference type="RuleBase" id="RU366062"/>
    </source>
</evidence>
<dbReference type="Proteomes" id="UP000779508">
    <property type="component" value="Unassembled WGS sequence"/>
</dbReference>
<keyword evidence="11" id="KW-1185">Reference proteome</keyword>
<dbReference type="Pfam" id="PF00890">
    <property type="entry name" value="FAD_binding_2"/>
    <property type="match status" value="1"/>
</dbReference>
<dbReference type="NCBIfam" id="TIGR01813">
    <property type="entry name" value="flavo_cyto_c"/>
    <property type="match status" value="1"/>
</dbReference>
<comment type="cofactor">
    <cofactor evidence="8">
        <name>FMN</name>
        <dbReference type="ChEBI" id="CHEBI:58210"/>
    </cofactor>
    <text evidence="8">Binds 1 or 2 FMN covalently per subunit.</text>
</comment>
<name>A0ABS6FZ44_9FIRM</name>
<dbReference type="InterPro" id="IPR010960">
    <property type="entry name" value="Flavocytochrome_c"/>
</dbReference>
<evidence type="ECO:0000313" key="11">
    <source>
        <dbReference type="Proteomes" id="UP000779508"/>
    </source>
</evidence>
<dbReference type="InterPro" id="IPR007329">
    <property type="entry name" value="FMN-bd"/>
</dbReference>
<dbReference type="EC" id="1.3.99.33" evidence="2 8"/>
<evidence type="ECO:0000256" key="2">
    <source>
        <dbReference type="ARBA" id="ARBA00013137"/>
    </source>
</evidence>
<dbReference type="RefSeq" id="WP_216414988.1">
    <property type="nucleotide sequence ID" value="NZ_JAHLQK010000001.1"/>
</dbReference>
<dbReference type="SMART" id="SM00900">
    <property type="entry name" value="FMN_bind"/>
    <property type="match status" value="1"/>
</dbReference>
<dbReference type="InterPro" id="IPR050315">
    <property type="entry name" value="FAD-oxidoreductase_2"/>
</dbReference>
<evidence type="ECO:0000256" key="6">
    <source>
        <dbReference type="ARBA" id="ARBA00023002"/>
    </source>
</evidence>
<dbReference type="InterPro" id="IPR003953">
    <property type="entry name" value="FAD-dep_OxRdtase_2_FAD-bd"/>
</dbReference>
<comment type="cofactor">
    <cofactor evidence="8">
        <name>FAD</name>
        <dbReference type="ChEBI" id="CHEBI:57692"/>
    </cofactor>
    <text evidence="8">Binds 1 FAD per subunit.</text>
</comment>
<protein>
    <recommendedName>
        <fullName evidence="3 8">Urocanate reductase</fullName>
        <ecNumber evidence="2 8">1.3.99.33</ecNumber>
    </recommendedName>
</protein>
<dbReference type="EMBL" id="JAHLQK010000001">
    <property type="protein sequence ID" value="MBU5675517.1"/>
    <property type="molecule type" value="Genomic_DNA"/>
</dbReference>
<comment type="caution">
    <text evidence="10">The sequence shown here is derived from an EMBL/GenBank/DDBJ whole genome shotgun (WGS) entry which is preliminary data.</text>
</comment>
<feature type="chain" id="PRO_5044979075" description="Urocanate reductase" evidence="8">
    <location>
        <begin position="26"/>
        <end position="600"/>
    </location>
</feature>
<organism evidence="10 11">
    <name type="scientific">Alkaliphilus flagellatus</name>
    <dbReference type="NCBI Taxonomy" id="2841507"/>
    <lineage>
        <taxon>Bacteria</taxon>
        <taxon>Bacillati</taxon>
        <taxon>Bacillota</taxon>
        <taxon>Clostridia</taxon>
        <taxon>Peptostreptococcales</taxon>
        <taxon>Natronincolaceae</taxon>
        <taxon>Alkaliphilus</taxon>
    </lineage>
</organism>
<comment type="similarity">
    <text evidence="1 8">Belongs to the FAD-dependent oxidoreductase 2 family. FRD/SDH subfamily.</text>
</comment>
<keyword evidence="8" id="KW-0732">Signal</keyword>
<evidence type="ECO:0000256" key="7">
    <source>
        <dbReference type="ARBA" id="ARBA00049922"/>
    </source>
</evidence>
<evidence type="ECO:0000256" key="1">
    <source>
        <dbReference type="ARBA" id="ARBA00008040"/>
    </source>
</evidence>
<feature type="signal peptide" evidence="8">
    <location>
        <begin position="1"/>
        <end position="25"/>
    </location>
</feature>
<dbReference type="PANTHER" id="PTHR43400">
    <property type="entry name" value="FUMARATE REDUCTASE"/>
    <property type="match status" value="1"/>
</dbReference>
<dbReference type="PROSITE" id="PS51257">
    <property type="entry name" value="PROKAR_LIPOPROTEIN"/>
    <property type="match status" value="1"/>
</dbReference>
<evidence type="ECO:0000259" key="9">
    <source>
        <dbReference type="SMART" id="SM00900"/>
    </source>
</evidence>
<accession>A0ABS6FZ44</accession>
<evidence type="ECO:0000256" key="4">
    <source>
        <dbReference type="ARBA" id="ARBA00022630"/>
    </source>
</evidence>
<keyword evidence="5 8" id="KW-0274">FAD</keyword>
<reference evidence="10 11" key="1">
    <citation type="submission" date="2021-06" db="EMBL/GenBank/DDBJ databases">
        <authorList>
            <person name="Sun Q."/>
            <person name="Li D."/>
        </authorList>
    </citation>
    <scope>NUCLEOTIDE SEQUENCE [LARGE SCALE GENOMIC DNA]</scope>
    <source>
        <strain evidence="10 11">MSJ-5</strain>
    </source>
</reference>
<comment type="catalytic activity">
    <reaction evidence="7 8">
        <text>dihydrourocanate + A = urocanate + AH2</text>
        <dbReference type="Rhea" id="RHEA:36059"/>
        <dbReference type="ChEBI" id="CHEBI:13193"/>
        <dbReference type="ChEBI" id="CHEBI:17499"/>
        <dbReference type="ChEBI" id="CHEBI:27247"/>
        <dbReference type="ChEBI" id="CHEBI:72991"/>
        <dbReference type="EC" id="1.3.99.33"/>
    </reaction>
</comment>
<keyword evidence="6 8" id="KW-0560">Oxidoreductase</keyword>